<evidence type="ECO:0000256" key="1">
    <source>
        <dbReference type="SAM" id="Phobius"/>
    </source>
</evidence>
<dbReference type="EMBL" id="AP018495">
    <property type="protein sequence ID" value="BBI30190.1"/>
    <property type="molecule type" value="Genomic_DNA"/>
</dbReference>
<sequence>MDQDGSTFVDVAVEGLIEEFPDIAEHIVAIKKWYESDEGKRQVAAFMARKDEGDREIDRQGPYSKAATQCAMVAILALIPAVAFAAMANKHGLK</sequence>
<reference evidence="3" key="1">
    <citation type="journal article" date="2019" name="J. Virol.">
        <title>Medusavirus, a novel large DNA virus discovered from hot spring water.</title>
        <authorList>
            <person name="Yoshikawa G."/>
            <person name="Blanc-Mathieu R."/>
            <person name="Song C."/>
            <person name="Kayama Y."/>
            <person name="Mochizuki T."/>
            <person name="Murata K."/>
            <person name="Ogata H."/>
            <person name="Takemura M."/>
        </authorList>
    </citation>
    <scope>NUCLEOTIDE SEQUENCE [LARGE SCALE GENOMIC DNA]</scope>
</reference>
<name>A0A3T1CWH3_9VIRU</name>
<evidence type="ECO:0000313" key="3">
    <source>
        <dbReference type="Proteomes" id="UP001161669"/>
    </source>
</evidence>
<accession>A0A3T1CWH3</accession>
<keyword evidence="3" id="KW-1185">Reference proteome</keyword>
<protein>
    <submittedName>
        <fullName evidence="2">Uncharacterized protein</fullName>
    </submittedName>
</protein>
<dbReference type="Proteomes" id="UP001161669">
    <property type="component" value="Segment"/>
</dbReference>
<dbReference type="KEGG" id="vg:80540542"/>
<keyword evidence="1" id="KW-0472">Membrane</keyword>
<keyword evidence="1" id="KW-0812">Transmembrane</keyword>
<feature type="transmembrane region" description="Helical" evidence="1">
    <location>
        <begin position="66"/>
        <end position="88"/>
    </location>
</feature>
<organism evidence="2 3">
    <name type="scientific">Acanthamoeba castellanii medusavirus J1</name>
    <dbReference type="NCBI Taxonomy" id="3114988"/>
    <lineage>
        <taxon>Viruses</taxon>
        <taxon>Varidnaviria</taxon>
        <taxon>Bamfordvirae</taxon>
        <taxon>Nucleocytoviricota</taxon>
        <taxon>Megaviricetes</taxon>
        <taxon>Mamonoviridae</taxon>
        <taxon>Medusavirus</taxon>
        <taxon>Medusavirus medusae</taxon>
    </lineage>
</organism>
<keyword evidence="1" id="KW-1133">Transmembrane helix</keyword>
<proteinExistence type="predicted"/>
<evidence type="ECO:0000313" key="2">
    <source>
        <dbReference type="EMBL" id="BBI30190.1"/>
    </source>
</evidence>